<feature type="region of interest" description="Disordered" evidence="9">
    <location>
        <begin position="825"/>
        <end position="849"/>
    </location>
</feature>
<evidence type="ECO:0000313" key="13">
    <source>
        <dbReference type="EMBL" id="EPQ58877.1"/>
    </source>
</evidence>
<dbReference type="Proteomes" id="UP000030669">
    <property type="component" value="Unassembled WGS sequence"/>
</dbReference>
<dbReference type="SMART" id="SM00382">
    <property type="entry name" value="AAA"/>
    <property type="match status" value="2"/>
</dbReference>
<dbReference type="InterPro" id="IPR003593">
    <property type="entry name" value="AAA+_ATPase"/>
</dbReference>
<organism evidence="13 14">
    <name type="scientific">Gloeophyllum trabeum (strain ATCC 11539 / FP-39264 / Madison 617)</name>
    <name type="common">Brown rot fungus</name>
    <dbReference type="NCBI Taxonomy" id="670483"/>
    <lineage>
        <taxon>Eukaryota</taxon>
        <taxon>Fungi</taxon>
        <taxon>Dikarya</taxon>
        <taxon>Basidiomycota</taxon>
        <taxon>Agaricomycotina</taxon>
        <taxon>Agaricomycetes</taxon>
        <taxon>Gloeophyllales</taxon>
        <taxon>Gloeophyllaceae</taxon>
        <taxon>Gloeophyllum</taxon>
    </lineage>
</organism>
<feature type="transmembrane region" description="Helical" evidence="10">
    <location>
        <begin position="1145"/>
        <end position="1164"/>
    </location>
</feature>
<keyword evidence="14" id="KW-1185">Reference proteome</keyword>
<dbReference type="RefSeq" id="XP_007861830.1">
    <property type="nucleotide sequence ID" value="XM_007863639.1"/>
</dbReference>
<evidence type="ECO:0000256" key="8">
    <source>
        <dbReference type="ARBA" id="ARBA00023136"/>
    </source>
</evidence>
<feature type="transmembrane region" description="Helical" evidence="10">
    <location>
        <begin position="20"/>
        <end position="41"/>
    </location>
</feature>
<feature type="compositionally biased region" description="Low complexity" evidence="9">
    <location>
        <begin position="289"/>
        <end position="300"/>
    </location>
</feature>
<comment type="subcellular location">
    <subcellularLocation>
        <location evidence="1">Membrane</location>
        <topology evidence="1">Multi-pass membrane protein</topology>
    </subcellularLocation>
</comment>
<dbReference type="OrthoDB" id="6500128at2759"/>
<dbReference type="GO" id="GO:0016020">
    <property type="term" value="C:membrane"/>
    <property type="evidence" value="ECO:0007669"/>
    <property type="project" value="UniProtKB-SubCell"/>
</dbReference>
<dbReference type="CDD" id="cd18604">
    <property type="entry name" value="ABC_6TM_VMR1_D2_like"/>
    <property type="match status" value="1"/>
</dbReference>
<feature type="transmembrane region" description="Helical" evidence="10">
    <location>
        <begin position="483"/>
        <end position="503"/>
    </location>
</feature>
<dbReference type="FunFam" id="1.20.1560.10:FF:000013">
    <property type="entry name" value="ABC transporter C family member 2"/>
    <property type="match status" value="1"/>
</dbReference>
<dbReference type="GeneID" id="19306987"/>
<dbReference type="CDD" id="cd18596">
    <property type="entry name" value="ABC_6TM_VMR1_D1_like"/>
    <property type="match status" value="1"/>
</dbReference>
<dbReference type="KEGG" id="gtr:GLOTRDRAFT_54417"/>
<keyword evidence="2" id="KW-0813">Transport</keyword>
<feature type="transmembrane region" description="Helical" evidence="10">
    <location>
        <begin position="372"/>
        <end position="393"/>
    </location>
</feature>
<dbReference type="PROSITE" id="PS00211">
    <property type="entry name" value="ABC_TRANSPORTER_1"/>
    <property type="match status" value="1"/>
</dbReference>
<protein>
    <submittedName>
        <fullName evidence="13">Multidrug resistance-associated ABC transporter</fullName>
    </submittedName>
</protein>
<evidence type="ECO:0000256" key="5">
    <source>
        <dbReference type="ARBA" id="ARBA00022741"/>
    </source>
</evidence>
<dbReference type="CDD" id="cd03244">
    <property type="entry name" value="ABCC_MRP_domain2"/>
    <property type="match status" value="1"/>
</dbReference>
<evidence type="ECO:0000256" key="10">
    <source>
        <dbReference type="SAM" id="Phobius"/>
    </source>
</evidence>
<evidence type="ECO:0000256" key="2">
    <source>
        <dbReference type="ARBA" id="ARBA00022448"/>
    </source>
</evidence>
<dbReference type="OMA" id="EACIFGY"/>
<evidence type="ECO:0000256" key="3">
    <source>
        <dbReference type="ARBA" id="ARBA00022692"/>
    </source>
</evidence>
<dbReference type="PROSITE" id="PS50893">
    <property type="entry name" value="ABC_TRANSPORTER_2"/>
    <property type="match status" value="2"/>
</dbReference>
<dbReference type="InterPro" id="IPR017871">
    <property type="entry name" value="ABC_transporter-like_CS"/>
</dbReference>
<dbReference type="Gene3D" id="1.20.1560.10">
    <property type="entry name" value="ABC transporter type 1, transmembrane domain"/>
    <property type="match status" value="2"/>
</dbReference>
<dbReference type="eggNOG" id="KOG0054">
    <property type="taxonomic scope" value="Eukaryota"/>
</dbReference>
<dbReference type="EMBL" id="KB469297">
    <property type="protein sequence ID" value="EPQ58877.1"/>
    <property type="molecule type" value="Genomic_DNA"/>
</dbReference>
<evidence type="ECO:0000256" key="4">
    <source>
        <dbReference type="ARBA" id="ARBA00022737"/>
    </source>
</evidence>
<feature type="region of interest" description="Disordered" evidence="9">
    <location>
        <begin position="265"/>
        <end position="332"/>
    </location>
</feature>
<feature type="transmembrane region" description="Helical" evidence="10">
    <location>
        <begin position="1062"/>
        <end position="1082"/>
    </location>
</feature>
<dbReference type="InterPro" id="IPR003439">
    <property type="entry name" value="ABC_transporter-like_ATP-bd"/>
</dbReference>
<dbReference type="InterPro" id="IPR036640">
    <property type="entry name" value="ABC1_TM_sf"/>
</dbReference>
<dbReference type="FunFam" id="3.40.50.300:FF:000973">
    <property type="entry name" value="Multidrug resistance-associated protein 4"/>
    <property type="match status" value="1"/>
</dbReference>
<evidence type="ECO:0000313" key="14">
    <source>
        <dbReference type="Proteomes" id="UP000030669"/>
    </source>
</evidence>
<feature type="transmembrane region" description="Helical" evidence="10">
    <location>
        <begin position="399"/>
        <end position="419"/>
    </location>
</feature>
<dbReference type="SUPFAM" id="SSF90123">
    <property type="entry name" value="ABC transporter transmembrane region"/>
    <property type="match status" value="2"/>
</dbReference>
<name>S7QI56_GLOTA</name>
<keyword evidence="5" id="KW-0547">Nucleotide-binding</keyword>
<feature type="compositionally biased region" description="Basic and acidic residues" evidence="9">
    <location>
        <begin position="840"/>
        <end position="849"/>
    </location>
</feature>
<evidence type="ECO:0000256" key="1">
    <source>
        <dbReference type="ARBA" id="ARBA00004141"/>
    </source>
</evidence>
<dbReference type="PROSITE" id="PS50929">
    <property type="entry name" value="ABC_TM1F"/>
    <property type="match status" value="2"/>
</dbReference>
<feature type="domain" description="ABC transmembrane type-1" evidence="12">
    <location>
        <begin position="889"/>
        <end position="1159"/>
    </location>
</feature>
<dbReference type="CDD" id="cd03250">
    <property type="entry name" value="ABCC_MRP_domain1"/>
    <property type="match status" value="1"/>
</dbReference>
<feature type="transmembrane region" description="Helical" evidence="10">
    <location>
        <begin position="215"/>
        <end position="236"/>
    </location>
</feature>
<dbReference type="GO" id="GO:0005524">
    <property type="term" value="F:ATP binding"/>
    <property type="evidence" value="ECO:0007669"/>
    <property type="project" value="UniProtKB-KW"/>
</dbReference>
<feature type="transmembrane region" description="Helical" evidence="10">
    <location>
        <begin position="884"/>
        <end position="907"/>
    </location>
</feature>
<feature type="domain" description="ABC transporter" evidence="11">
    <location>
        <begin position="1205"/>
        <end position="1442"/>
    </location>
</feature>
<dbReference type="Gene3D" id="3.40.50.300">
    <property type="entry name" value="P-loop containing nucleotide triphosphate hydrolases"/>
    <property type="match status" value="2"/>
</dbReference>
<keyword evidence="3 10" id="KW-0812">Transmembrane</keyword>
<dbReference type="SUPFAM" id="SSF52540">
    <property type="entry name" value="P-loop containing nucleoside triphosphate hydrolases"/>
    <property type="match status" value="2"/>
</dbReference>
<dbReference type="Pfam" id="PF00664">
    <property type="entry name" value="ABC_membrane"/>
    <property type="match status" value="2"/>
</dbReference>
<dbReference type="HOGENOM" id="CLU_000604_27_6_1"/>
<feature type="domain" description="ABC transmembrane type-1" evidence="12">
    <location>
        <begin position="175"/>
        <end position="539"/>
    </location>
</feature>
<feature type="transmembrane region" description="Helical" evidence="10">
    <location>
        <begin position="61"/>
        <end position="81"/>
    </location>
</feature>
<evidence type="ECO:0000256" key="6">
    <source>
        <dbReference type="ARBA" id="ARBA00022840"/>
    </source>
</evidence>
<evidence type="ECO:0000259" key="12">
    <source>
        <dbReference type="PROSITE" id="PS50929"/>
    </source>
</evidence>
<evidence type="ECO:0000256" key="7">
    <source>
        <dbReference type="ARBA" id="ARBA00022989"/>
    </source>
</evidence>
<proteinExistence type="predicted"/>
<keyword evidence="4" id="KW-0677">Repeat</keyword>
<dbReference type="GO" id="GO:0140359">
    <property type="term" value="F:ABC-type transporter activity"/>
    <property type="evidence" value="ECO:0007669"/>
    <property type="project" value="InterPro"/>
</dbReference>
<gene>
    <name evidence="13" type="ORF">GLOTRDRAFT_54417</name>
</gene>
<feature type="domain" description="ABC transporter" evidence="11">
    <location>
        <begin position="581"/>
        <end position="829"/>
    </location>
</feature>
<feature type="transmembrane region" description="Helical" evidence="10">
    <location>
        <begin position="927"/>
        <end position="953"/>
    </location>
</feature>
<dbReference type="PANTHER" id="PTHR24223:SF356">
    <property type="entry name" value="ATP-BINDING CASSETTE TRANSPORTER ABC4"/>
    <property type="match status" value="1"/>
</dbReference>
<dbReference type="PANTHER" id="PTHR24223">
    <property type="entry name" value="ATP-BINDING CASSETTE SUB-FAMILY C"/>
    <property type="match status" value="1"/>
</dbReference>
<evidence type="ECO:0000259" key="11">
    <source>
        <dbReference type="PROSITE" id="PS50893"/>
    </source>
</evidence>
<dbReference type="InterPro" id="IPR050173">
    <property type="entry name" value="ABC_transporter_C-like"/>
</dbReference>
<dbReference type="Pfam" id="PF00005">
    <property type="entry name" value="ABC_tran"/>
    <property type="match status" value="2"/>
</dbReference>
<feature type="transmembrane region" description="Helical" evidence="10">
    <location>
        <begin position="1112"/>
        <end position="1133"/>
    </location>
</feature>
<dbReference type="InterPro" id="IPR011527">
    <property type="entry name" value="ABC1_TM_dom"/>
</dbReference>
<dbReference type="GO" id="GO:0016887">
    <property type="term" value="F:ATP hydrolysis activity"/>
    <property type="evidence" value="ECO:0007669"/>
    <property type="project" value="InterPro"/>
</dbReference>
<keyword evidence="6" id="KW-0067">ATP-binding</keyword>
<sequence length="1461" mass="161035">MTFSYTSILGFVAVCAKPRWASVANFHLVLVLLVAAGIYVYRDVYPLTTFTLSPQDSQEGWLIWAKVALVLLAGVVIPLVIPRQYMPFDPKDPQQPNPEQTASILSIAVYKFLDPVVFLAYRVPHLSHTDLPPIPDYDFGKNLRKRSFKELDTFSGAKGDYLFWGLMRVFRREYIFLAVLIIVRVVGSMLSPLAINRLLYVLQSGYEDAIVRPWVWIMFLFLGPVMSAAAIQYYIFINTGTLVRTEGIITQLVFEHALRVRMKAETAESAGKSTDNTAVGTPETASIVEPSPGGSEPSPGGSEGSEDETAREPSTSGGSQKKAKTKGKDEAKKPEGIAAAAAAVQAKASNLVGKINNLVTTDLNNLVDGRDFLFVLLYGPLQVILCMIFLYVILGWSAFVGLAVMIALAPVPGYIAKLLQNVQKERMKKTDARVETVTETMNVLRMIKLFGWERKMGDRLSEKREEELHWLWKRQILGLLNGNINYIIPVAHMIATFVTYTLIMKKELSASIVFSAMALFDLLRDQLFTIFFMIPMFIQAKVSLDRVDEFLKKTELLDSFSESADVLAAMSVPPDAGDDAIGFRDATFSWSNEETSGSLTPSKRNFRLRVEDELLFKKGSINLVIGPTGSGKTSLLMALLGEMHFIPSGPGSWFGLPRARGVAYAAQESWVQNETIRDNILFGAPYDEERYKKVIYQCALTRDLTLFDAGDQTEVGEKGLTLSGGQKARITLARAVYSSAGILLLDDVLAALDVHTSKWIVEKCFKGDLIRGRTVILVTHNVALASSVAHFVVSLSSDGRVLSQGSVSDALAKDQALSAEVAKEEKAMEKAEDEIDATEDPTKPTDESKKVAGKLVVDEEIAVGHVSWSAVKLYLLGMSGNWPALFWSFVMACLIACEFSNTVQTWFLGYWAQQYQTRPAEEVSVPYYLTIYILMLCAAITMYCVGYAFYYVGSIRASRDIHKRLIDSILGTTLRWLDKTPTSRVIARCTQDIRAVDGPIPQNLGGVIEISLTMLLKFAAVVLFTPIFIIPGIVVGVLGGWLGQIYIKAQLSVKREMSNARAPVLGHFGAAVAGLTSIRAYGSQEAFKQESLTRIDRYTKCARMFYNLNRWISFRIEALGALFASCLAAWLVYAQPGSTASNTGFSLTMAVGFSGMILWWVRILNEFEVAGASLERIQQYVSIEQEPKPTQDGVPPAYWPSSGDLKVEKLSARYSLDGPEVLHDLSFEIKAGERVGIVGRTGSGKSSLTLSLLRCIPTTGKVYYDGIPTDSINLDALRSNITIIPQVPELLSGTLRQNLDPFDQYDDATLNDALRHAGLFSLQSSDDEGRITLDTQISSGGGNLSVGQRQILALARAIVRQSKLLILDEATSAIDYETDTIIQKSLRTQLPSDVTIITVAHRLQTIMDADKIMVLDAGRIMEFGAPSELLTNEKGFLRALVDESNDKFTLYAMAHGNAVNS</sequence>
<keyword evidence="8 10" id="KW-0472">Membrane</keyword>
<feature type="transmembrane region" description="Helical" evidence="10">
    <location>
        <begin position="174"/>
        <end position="195"/>
    </location>
</feature>
<feature type="transmembrane region" description="Helical" evidence="10">
    <location>
        <begin position="1018"/>
        <end position="1042"/>
    </location>
</feature>
<evidence type="ECO:0000256" key="9">
    <source>
        <dbReference type="SAM" id="MobiDB-lite"/>
    </source>
</evidence>
<dbReference type="FunFam" id="3.40.50.300:FF:000838">
    <property type="entry name" value="ABC multidrug transporter (Eurofung)"/>
    <property type="match status" value="1"/>
</dbReference>
<reference evidence="13 14" key="1">
    <citation type="journal article" date="2012" name="Science">
        <title>The Paleozoic origin of enzymatic lignin decomposition reconstructed from 31 fungal genomes.</title>
        <authorList>
            <person name="Floudas D."/>
            <person name="Binder M."/>
            <person name="Riley R."/>
            <person name="Barry K."/>
            <person name="Blanchette R.A."/>
            <person name="Henrissat B."/>
            <person name="Martinez A.T."/>
            <person name="Otillar R."/>
            <person name="Spatafora J.W."/>
            <person name="Yadav J.S."/>
            <person name="Aerts A."/>
            <person name="Benoit I."/>
            <person name="Boyd A."/>
            <person name="Carlson A."/>
            <person name="Copeland A."/>
            <person name="Coutinho P.M."/>
            <person name="de Vries R.P."/>
            <person name="Ferreira P."/>
            <person name="Findley K."/>
            <person name="Foster B."/>
            <person name="Gaskell J."/>
            <person name="Glotzer D."/>
            <person name="Gorecki P."/>
            <person name="Heitman J."/>
            <person name="Hesse C."/>
            <person name="Hori C."/>
            <person name="Igarashi K."/>
            <person name="Jurgens J.A."/>
            <person name="Kallen N."/>
            <person name="Kersten P."/>
            <person name="Kohler A."/>
            <person name="Kuees U."/>
            <person name="Kumar T.K.A."/>
            <person name="Kuo A."/>
            <person name="LaButti K."/>
            <person name="Larrondo L.F."/>
            <person name="Lindquist E."/>
            <person name="Ling A."/>
            <person name="Lombard V."/>
            <person name="Lucas S."/>
            <person name="Lundell T."/>
            <person name="Martin R."/>
            <person name="McLaughlin D.J."/>
            <person name="Morgenstern I."/>
            <person name="Morin E."/>
            <person name="Murat C."/>
            <person name="Nagy L.G."/>
            <person name="Nolan M."/>
            <person name="Ohm R.A."/>
            <person name="Patyshakuliyeva A."/>
            <person name="Rokas A."/>
            <person name="Ruiz-Duenas F.J."/>
            <person name="Sabat G."/>
            <person name="Salamov A."/>
            <person name="Samejima M."/>
            <person name="Schmutz J."/>
            <person name="Slot J.C."/>
            <person name="St John F."/>
            <person name="Stenlid J."/>
            <person name="Sun H."/>
            <person name="Sun S."/>
            <person name="Syed K."/>
            <person name="Tsang A."/>
            <person name="Wiebenga A."/>
            <person name="Young D."/>
            <person name="Pisabarro A."/>
            <person name="Eastwood D.C."/>
            <person name="Martin F."/>
            <person name="Cullen D."/>
            <person name="Grigoriev I.V."/>
            <person name="Hibbett D.S."/>
        </authorList>
    </citation>
    <scope>NUCLEOTIDE SEQUENCE [LARGE SCALE GENOMIC DNA]</scope>
    <source>
        <strain evidence="13 14">ATCC 11539</strain>
    </source>
</reference>
<accession>S7QI56</accession>
<dbReference type="InterPro" id="IPR027417">
    <property type="entry name" value="P-loop_NTPase"/>
</dbReference>
<keyword evidence="7 10" id="KW-1133">Transmembrane helix</keyword>